<dbReference type="FunFam" id="3.10.20.30:FF:000002">
    <property type="entry name" value="GTP pyrophosphokinase (RelA/SpoT)"/>
    <property type="match status" value="1"/>
</dbReference>
<sequence length="720" mass="82056">MRSCKEIIDKVKEYRDSFDEEQIVKAYEFAKKKHEGMFRKSGEPFFSHPAEVAYILAELRMDVPTIVAGLLHDTVEDTDTTLEEIEKEFGREVAFIVKGVTKLEGYHFTSKEERDAESFRNLLISLAEDIRVLIVKLADRLHNMRTLSSMSRESQLRNAKETLSIYAPLANRLGMYRLKNELEDLSLLYLEPEVYREIEKKVEEVKKKLLPYLEGVIATVKERLKESNLNGEIQWRIKHIYGIYRKMVRKNIPFEEVYDVAGIRIITDTVADCYQILGIIHSLWTPVPGRIKDYIATPKPNMYQSLHTTVVGPKGQFIEFQIRTWEMHQVAEMGIAAHWKYKEGGGALSEAEKERFIWLRNLLEWVKEEKDPREFIESVKSDLYGEEVYVFTPKGDLKTLPVGSTPVDFAYAIHTSVGHRCKAAKVNGKLVPLNYTLQSGDRVEIITGNEERPSRDWLNFVKTSKARNAIKNFLRKEENERAKKLGESLLDKAIRKLSEKSLSTLKEEEDFSEVLSSLGYSNLDSALIDIGYMQLDPEKLARRLLKIPVETEKRKKKTKTAQDTSGIKVDGIDNVMVSLADCCHPLPGDEVVGVVNSGKGIVIHTANCIVARQIEESAPGKVVSVEFEPSNRVYNAKVRVSVEDRPGMLANVSSAIAKFKINIASVNVRRSSTGRAVMDFILQVKSREELENVLRAIKNVKGVIAAKRIYRERVKQEALN</sequence>
<dbReference type="Pfam" id="PF02824">
    <property type="entry name" value="TGS"/>
    <property type="match status" value="1"/>
</dbReference>
<dbReference type="InterPro" id="IPR002912">
    <property type="entry name" value="ACT_dom"/>
</dbReference>
<evidence type="ECO:0000256" key="2">
    <source>
        <dbReference type="RuleBase" id="RU003847"/>
    </source>
</evidence>
<dbReference type="RefSeq" id="WP_132526650.1">
    <property type="nucleotide sequence ID" value="NZ_SMFV01000003.1"/>
</dbReference>
<dbReference type="Gene3D" id="3.30.70.260">
    <property type="match status" value="1"/>
</dbReference>
<dbReference type="InterPro" id="IPR045600">
    <property type="entry name" value="RelA/SpoT_AH_RIS"/>
</dbReference>
<dbReference type="GO" id="GO:0015949">
    <property type="term" value="P:nucleobase-containing small molecule interconversion"/>
    <property type="evidence" value="ECO:0007669"/>
    <property type="project" value="UniProtKB-ARBA"/>
</dbReference>
<dbReference type="CDD" id="cd01668">
    <property type="entry name" value="TGS_RSH"/>
    <property type="match status" value="1"/>
</dbReference>
<dbReference type="PROSITE" id="PS51831">
    <property type="entry name" value="HD"/>
    <property type="match status" value="1"/>
</dbReference>
<dbReference type="InterPro" id="IPR007685">
    <property type="entry name" value="RelA_SpoT"/>
</dbReference>
<dbReference type="PANTHER" id="PTHR21262:SF31">
    <property type="entry name" value="GTP PYROPHOSPHOKINASE"/>
    <property type="match status" value="1"/>
</dbReference>
<dbReference type="Pfam" id="PF19296">
    <property type="entry name" value="RelA_AH_RIS"/>
    <property type="match status" value="1"/>
</dbReference>
<feature type="domain" description="ACT" evidence="3">
    <location>
        <begin position="637"/>
        <end position="711"/>
    </location>
</feature>
<evidence type="ECO:0000259" key="5">
    <source>
        <dbReference type="PROSITE" id="PS51880"/>
    </source>
</evidence>
<dbReference type="CDD" id="cd04876">
    <property type="entry name" value="ACT_RelA-SpoT"/>
    <property type="match status" value="1"/>
</dbReference>
<dbReference type="FunFam" id="3.30.460.10:FF:000001">
    <property type="entry name" value="GTP pyrophosphokinase RelA"/>
    <property type="match status" value="1"/>
</dbReference>
<evidence type="ECO:0000256" key="1">
    <source>
        <dbReference type="ARBA" id="ARBA00025704"/>
    </source>
</evidence>
<dbReference type="EMBL" id="SMFV01000003">
    <property type="protein sequence ID" value="TCK04698.1"/>
    <property type="molecule type" value="Genomic_DNA"/>
</dbReference>
<organism evidence="6 7">
    <name type="scientific">Phorcysia thermohydrogeniphila</name>
    <dbReference type="NCBI Taxonomy" id="936138"/>
    <lineage>
        <taxon>Bacteria</taxon>
        <taxon>Pseudomonadati</taxon>
        <taxon>Aquificota</taxon>
        <taxon>Aquificia</taxon>
        <taxon>Desulfurobacteriales</taxon>
        <taxon>Desulfurobacteriaceae</taxon>
        <taxon>Phorcysia</taxon>
    </lineage>
</organism>
<comment type="function">
    <text evidence="2">In eubacteria ppGpp (guanosine 3'-diphosphate 5'-diphosphate) is a mediator of the stringent response that coordinates a variety of cellular activities in response to changes in nutritional abundance.</text>
</comment>
<dbReference type="InterPro" id="IPR003607">
    <property type="entry name" value="HD/PDEase_dom"/>
</dbReference>
<gene>
    <name evidence="6" type="ORF">CLV27_1131</name>
</gene>
<dbReference type="OrthoDB" id="9805041at2"/>
<dbReference type="CDD" id="cd00077">
    <property type="entry name" value="HDc"/>
    <property type="match status" value="1"/>
</dbReference>
<proteinExistence type="inferred from homology"/>
<dbReference type="Proteomes" id="UP000295777">
    <property type="component" value="Unassembled WGS sequence"/>
</dbReference>
<dbReference type="FunFam" id="1.10.3210.10:FF:000001">
    <property type="entry name" value="GTP pyrophosphokinase RelA"/>
    <property type="match status" value="1"/>
</dbReference>
<keyword evidence="7" id="KW-1185">Reference proteome</keyword>
<dbReference type="SUPFAM" id="SSF81271">
    <property type="entry name" value="TGS-like"/>
    <property type="match status" value="1"/>
</dbReference>
<dbReference type="InterPro" id="IPR006674">
    <property type="entry name" value="HD_domain"/>
</dbReference>
<comment type="caution">
    <text evidence="6">The sequence shown here is derived from an EMBL/GenBank/DDBJ whole genome shotgun (WGS) entry which is preliminary data.</text>
</comment>
<dbReference type="Pfam" id="PF13291">
    <property type="entry name" value="ACT_4"/>
    <property type="match status" value="1"/>
</dbReference>
<dbReference type="SMART" id="SM00954">
    <property type="entry name" value="RelA_SpoT"/>
    <property type="match status" value="1"/>
</dbReference>
<dbReference type="GO" id="GO:0016301">
    <property type="term" value="F:kinase activity"/>
    <property type="evidence" value="ECO:0007669"/>
    <property type="project" value="UniProtKB-KW"/>
</dbReference>
<dbReference type="CDD" id="cd05399">
    <property type="entry name" value="NT_Rel-Spo_like"/>
    <property type="match status" value="1"/>
</dbReference>
<name>A0A4R1GAE7_9BACT</name>
<comment type="pathway">
    <text evidence="1">Purine metabolism.</text>
</comment>
<protein>
    <submittedName>
        <fullName evidence="6">GTP pyrophosphokinase</fullName>
    </submittedName>
</protein>
<dbReference type="SUPFAM" id="SSF81301">
    <property type="entry name" value="Nucleotidyltransferase"/>
    <property type="match status" value="1"/>
</dbReference>
<dbReference type="PROSITE" id="PS51880">
    <property type="entry name" value="TGS"/>
    <property type="match status" value="1"/>
</dbReference>
<dbReference type="NCBIfam" id="TIGR00691">
    <property type="entry name" value="spoT_relA"/>
    <property type="match status" value="1"/>
</dbReference>
<dbReference type="InterPro" id="IPR043519">
    <property type="entry name" value="NT_sf"/>
</dbReference>
<dbReference type="Gene3D" id="3.30.460.10">
    <property type="entry name" value="Beta Polymerase, domain 2"/>
    <property type="match status" value="1"/>
</dbReference>
<feature type="domain" description="HD" evidence="4">
    <location>
        <begin position="45"/>
        <end position="144"/>
    </location>
</feature>
<dbReference type="InterPro" id="IPR004811">
    <property type="entry name" value="RelA/Spo_fam"/>
</dbReference>
<dbReference type="Pfam" id="PF04607">
    <property type="entry name" value="RelA_SpoT"/>
    <property type="match status" value="1"/>
</dbReference>
<keyword evidence="6" id="KW-0418">Kinase</keyword>
<feature type="domain" description="TGS" evidence="5">
    <location>
        <begin position="386"/>
        <end position="447"/>
    </location>
</feature>
<dbReference type="InterPro" id="IPR004095">
    <property type="entry name" value="TGS"/>
</dbReference>
<dbReference type="SMART" id="SM00471">
    <property type="entry name" value="HDc"/>
    <property type="match status" value="1"/>
</dbReference>
<dbReference type="PROSITE" id="PS51671">
    <property type="entry name" value="ACT"/>
    <property type="match status" value="1"/>
</dbReference>
<evidence type="ECO:0000259" key="4">
    <source>
        <dbReference type="PROSITE" id="PS51831"/>
    </source>
</evidence>
<evidence type="ECO:0000313" key="7">
    <source>
        <dbReference type="Proteomes" id="UP000295777"/>
    </source>
</evidence>
<dbReference type="InterPro" id="IPR045865">
    <property type="entry name" value="ACT-like_dom_sf"/>
</dbReference>
<dbReference type="GO" id="GO:0015969">
    <property type="term" value="P:guanosine tetraphosphate metabolic process"/>
    <property type="evidence" value="ECO:0007669"/>
    <property type="project" value="InterPro"/>
</dbReference>
<dbReference type="InterPro" id="IPR012676">
    <property type="entry name" value="TGS-like"/>
</dbReference>
<evidence type="ECO:0000259" key="3">
    <source>
        <dbReference type="PROSITE" id="PS51671"/>
    </source>
</evidence>
<comment type="similarity">
    <text evidence="2">Belongs to the relA/spoT family.</text>
</comment>
<dbReference type="AlphaFoldDB" id="A0A4R1GAE7"/>
<keyword evidence="6" id="KW-0808">Transferase</keyword>
<dbReference type="InterPro" id="IPR033655">
    <property type="entry name" value="TGS_RelA/SpoT"/>
</dbReference>
<dbReference type="GO" id="GO:0005886">
    <property type="term" value="C:plasma membrane"/>
    <property type="evidence" value="ECO:0007669"/>
    <property type="project" value="TreeGrafter"/>
</dbReference>
<evidence type="ECO:0000313" key="6">
    <source>
        <dbReference type="EMBL" id="TCK04698.1"/>
    </source>
</evidence>
<dbReference type="SUPFAM" id="SSF55021">
    <property type="entry name" value="ACT-like"/>
    <property type="match status" value="1"/>
</dbReference>
<accession>A0A4R1GAE7</accession>
<dbReference type="Gene3D" id="1.10.3210.10">
    <property type="entry name" value="Hypothetical protein af1432"/>
    <property type="match status" value="1"/>
</dbReference>
<dbReference type="SUPFAM" id="SSF109604">
    <property type="entry name" value="HD-domain/PDEase-like"/>
    <property type="match status" value="1"/>
</dbReference>
<dbReference type="InterPro" id="IPR012675">
    <property type="entry name" value="Beta-grasp_dom_sf"/>
</dbReference>
<dbReference type="Gene3D" id="3.10.20.30">
    <property type="match status" value="1"/>
</dbReference>
<dbReference type="Pfam" id="PF13328">
    <property type="entry name" value="HD_4"/>
    <property type="match status" value="1"/>
</dbReference>
<dbReference type="PANTHER" id="PTHR21262">
    <property type="entry name" value="GUANOSINE-3',5'-BIS DIPHOSPHATE 3'-PYROPHOSPHOHYDROLASE"/>
    <property type="match status" value="1"/>
</dbReference>
<reference evidence="6 7" key="1">
    <citation type="submission" date="2019-03" db="EMBL/GenBank/DDBJ databases">
        <title>Genomic Encyclopedia of Archaeal and Bacterial Type Strains, Phase II (KMG-II): from individual species to whole genera.</title>
        <authorList>
            <person name="Goeker M."/>
        </authorList>
    </citation>
    <scope>NUCLEOTIDE SEQUENCE [LARGE SCALE GENOMIC DNA]</scope>
    <source>
        <strain evidence="6 7">DSM 24425</strain>
    </source>
</reference>